<organism evidence="1 2">
    <name type="scientific">Globodera pallida</name>
    <name type="common">Potato cyst nematode worm</name>
    <name type="synonym">Heterodera pallida</name>
    <dbReference type="NCBI Taxonomy" id="36090"/>
    <lineage>
        <taxon>Eukaryota</taxon>
        <taxon>Metazoa</taxon>
        <taxon>Ecdysozoa</taxon>
        <taxon>Nematoda</taxon>
        <taxon>Chromadorea</taxon>
        <taxon>Rhabditida</taxon>
        <taxon>Tylenchina</taxon>
        <taxon>Tylenchomorpha</taxon>
        <taxon>Tylenchoidea</taxon>
        <taxon>Heteroderidae</taxon>
        <taxon>Heteroderinae</taxon>
        <taxon>Globodera</taxon>
    </lineage>
</organism>
<protein>
    <submittedName>
        <fullName evidence="2">CB1 cannabinoid receptor-interacting protein 1</fullName>
    </submittedName>
</protein>
<dbReference type="WBParaSite" id="GPLIN_000386900">
    <property type="protein sequence ID" value="GPLIN_000386900"/>
    <property type="gene ID" value="GPLIN_000386900"/>
</dbReference>
<keyword evidence="1" id="KW-1185">Reference proteome</keyword>
<sequence length="120" mass="13182">MRDSNGLFVNASEPVNFIIRLRSSSGFEPFELKNNLTRERLSLRLIGGYGLLVRCQLGEKRTNGLIGRRRQFSGNGPVNGMALAFASKTVTSATGTDQGWTDHGSRQFLGDVITVTDFSK</sequence>
<evidence type="ECO:0000313" key="1">
    <source>
        <dbReference type="Proteomes" id="UP000050741"/>
    </source>
</evidence>
<reference evidence="2" key="3">
    <citation type="submission" date="2016-06" db="UniProtKB">
        <authorList>
            <consortium name="WormBaseParasite"/>
        </authorList>
    </citation>
    <scope>IDENTIFICATION</scope>
</reference>
<dbReference type="Proteomes" id="UP000050741">
    <property type="component" value="Unassembled WGS sequence"/>
</dbReference>
<dbReference type="AlphaFoldDB" id="A0A183BTD3"/>
<reference evidence="1" key="1">
    <citation type="submission" date="2013-12" db="EMBL/GenBank/DDBJ databases">
        <authorList>
            <person name="Aslett M."/>
        </authorList>
    </citation>
    <scope>NUCLEOTIDE SEQUENCE [LARGE SCALE GENOMIC DNA]</scope>
    <source>
        <strain evidence="1">Lindley</strain>
    </source>
</reference>
<proteinExistence type="predicted"/>
<reference evidence="1" key="2">
    <citation type="submission" date="2014-05" db="EMBL/GenBank/DDBJ databases">
        <title>The genome and life-stage specific transcriptomes of Globodera pallida elucidate key aspects of plant parasitism by a cyst nematode.</title>
        <authorList>
            <person name="Cotton J.A."/>
            <person name="Lilley C.J."/>
            <person name="Jones L.M."/>
            <person name="Kikuchi T."/>
            <person name="Reid A.J."/>
            <person name="Thorpe P."/>
            <person name="Tsai I.J."/>
            <person name="Beasley H."/>
            <person name="Blok V."/>
            <person name="Cock P.J.A."/>
            <person name="Van den Akker S.E."/>
            <person name="Holroyd N."/>
            <person name="Hunt M."/>
            <person name="Mantelin S."/>
            <person name="Naghra H."/>
            <person name="Pain A."/>
            <person name="Palomares-Rius J.E."/>
            <person name="Zarowiecki M."/>
            <person name="Berriman M."/>
            <person name="Jones J.T."/>
            <person name="Urwin P.E."/>
        </authorList>
    </citation>
    <scope>NUCLEOTIDE SEQUENCE [LARGE SCALE GENOMIC DNA]</scope>
    <source>
        <strain evidence="1">Lindley</strain>
    </source>
</reference>
<accession>A0A183BTD3</accession>
<name>A0A183BTD3_GLOPA</name>
<evidence type="ECO:0000313" key="2">
    <source>
        <dbReference type="WBParaSite" id="GPLIN_000386900"/>
    </source>
</evidence>